<proteinExistence type="predicted"/>
<evidence type="ECO:0008006" key="3">
    <source>
        <dbReference type="Google" id="ProtNLM"/>
    </source>
</evidence>
<comment type="caution">
    <text evidence="1">The sequence shown here is derived from an EMBL/GenBank/DDBJ whole genome shotgun (WGS) entry which is preliminary data.</text>
</comment>
<dbReference type="SUPFAM" id="SSF53335">
    <property type="entry name" value="S-adenosyl-L-methionine-dependent methyltransferases"/>
    <property type="match status" value="1"/>
</dbReference>
<evidence type="ECO:0000313" key="2">
    <source>
        <dbReference type="Proteomes" id="UP001280581"/>
    </source>
</evidence>
<protein>
    <recommendedName>
        <fullName evidence="3">Methyltransferase</fullName>
    </recommendedName>
</protein>
<evidence type="ECO:0000313" key="1">
    <source>
        <dbReference type="EMBL" id="KAK3208293.1"/>
    </source>
</evidence>
<dbReference type="InterPro" id="IPR029063">
    <property type="entry name" value="SAM-dependent_MTases_sf"/>
</dbReference>
<accession>A0AAN6RFI6</accession>
<sequence length="288" mass="32032">MSAEPSITAAFKTGANDDNVLFGENQTEAERLEMQHKVIYESMPQLVTAPIDLSKGGFKILDQATGSGIWIRDVRAATDGAQNTWVGTDIADYFPTDPPSDTTYHHQSMTQPWPRDWEGTFDLVHSRLALPGVGTTKLQDAVNGLISLVKPGGWIQLAEIEWKDWNVGPQGMIFNTAGREMFSLVSNGQGVDLREKLTPMFEEAGLQNIDFKNFTILSGARASERVRETSEKSVFATAMGISMTTKMLPPISVPREQLDALPQKLVEEARRDGWEFKIFSLWAQKPEK</sequence>
<keyword evidence="2" id="KW-1185">Reference proteome</keyword>
<dbReference type="Proteomes" id="UP001280581">
    <property type="component" value="Unassembled WGS sequence"/>
</dbReference>
<organism evidence="1 2">
    <name type="scientific">Pseudopithomyces chartarum</name>
    <dbReference type="NCBI Taxonomy" id="1892770"/>
    <lineage>
        <taxon>Eukaryota</taxon>
        <taxon>Fungi</taxon>
        <taxon>Dikarya</taxon>
        <taxon>Ascomycota</taxon>
        <taxon>Pezizomycotina</taxon>
        <taxon>Dothideomycetes</taxon>
        <taxon>Pleosporomycetidae</taxon>
        <taxon>Pleosporales</taxon>
        <taxon>Massarineae</taxon>
        <taxon>Didymosphaeriaceae</taxon>
        <taxon>Pseudopithomyces</taxon>
    </lineage>
</organism>
<reference evidence="1 2" key="1">
    <citation type="submission" date="2021-02" db="EMBL/GenBank/DDBJ databases">
        <title>Genome assembly of Pseudopithomyces chartarum.</title>
        <authorList>
            <person name="Jauregui R."/>
            <person name="Singh J."/>
            <person name="Voisey C."/>
        </authorList>
    </citation>
    <scope>NUCLEOTIDE SEQUENCE [LARGE SCALE GENOMIC DNA]</scope>
    <source>
        <strain evidence="1 2">AGR01</strain>
    </source>
</reference>
<gene>
    <name evidence="1" type="ORF">GRF29_77g250018</name>
</gene>
<dbReference type="Gene3D" id="3.40.50.150">
    <property type="entry name" value="Vaccinia Virus protein VP39"/>
    <property type="match status" value="1"/>
</dbReference>
<name>A0AAN6RFI6_9PLEO</name>
<dbReference type="EMBL" id="WVTA01000007">
    <property type="protein sequence ID" value="KAK3208293.1"/>
    <property type="molecule type" value="Genomic_DNA"/>
</dbReference>
<dbReference type="AlphaFoldDB" id="A0AAN6RFI6"/>